<gene>
    <name evidence="2" type="ORF">GN244_ATG16201</name>
</gene>
<protein>
    <submittedName>
        <fullName evidence="2">Uncharacterized protein</fullName>
    </submittedName>
</protein>
<evidence type="ECO:0000313" key="2">
    <source>
        <dbReference type="EMBL" id="KAF4031922.1"/>
    </source>
</evidence>
<comment type="caution">
    <text evidence="2">The sequence shown here is derived from an EMBL/GenBank/DDBJ whole genome shotgun (WGS) entry which is preliminary data.</text>
</comment>
<evidence type="ECO:0000256" key="1">
    <source>
        <dbReference type="SAM" id="MobiDB-lite"/>
    </source>
</evidence>
<feature type="region of interest" description="Disordered" evidence="1">
    <location>
        <begin position="1"/>
        <end position="34"/>
    </location>
</feature>
<dbReference type="EMBL" id="WSZM01000527">
    <property type="protein sequence ID" value="KAF4031922.1"/>
    <property type="molecule type" value="Genomic_DNA"/>
</dbReference>
<dbReference type="AlphaFoldDB" id="A0A833SB92"/>
<organism evidence="2 3">
    <name type="scientific">Phytophthora infestans</name>
    <name type="common">Potato late blight agent</name>
    <name type="synonym">Botrytis infestans</name>
    <dbReference type="NCBI Taxonomy" id="4787"/>
    <lineage>
        <taxon>Eukaryota</taxon>
        <taxon>Sar</taxon>
        <taxon>Stramenopiles</taxon>
        <taxon>Oomycota</taxon>
        <taxon>Peronosporomycetes</taxon>
        <taxon>Peronosporales</taxon>
        <taxon>Peronosporaceae</taxon>
        <taxon>Phytophthora</taxon>
    </lineage>
</organism>
<feature type="compositionally biased region" description="Low complexity" evidence="1">
    <location>
        <begin position="21"/>
        <end position="34"/>
    </location>
</feature>
<reference evidence="2" key="1">
    <citation type="submission" date="2020-04" db="EMBL/GenBank/DDBJ databases">
        <title>Hybrid Assembly of Korean Phytophthora infestans isolates.</title>
        <authorList>
            <person name="Prokchorchik M."/>
            <person name="Lee Y."/>
            <person name="Seo J."/>
            <person name="Cho J.-H."/>
            <person name="Park Y.-E."/>
            <person name="Jang D.-C."/>
            <person name="Im J.-S."/>
            <person name="Choi J.-G."/>
            <person name="Park H.-J."/>
            <person name="Lee G.-B."/>
            <person name="Lee Y.-G."/>
            <person name="Hong S.-Y."/>
            <person name="Cho K."/>
            <person name="Sohn K.H."/>
        </authorList>
    </citation>
    <scope>NUCLEOTIDE SEQUENCE</scope>
    <source>
        <strain evidence="2">KR_1_A1</strain>
    </source>
</reference>
<evidence type="ECO:0000313" key="3">
    <source>
        <dbReference type="Proteomes" id="UP000602510"/>
    </source>
</evidence>
<name>A0A833SB92_PHYIN</name>
<proteinExistence type="predicted"/>
<dbReference type="Proteomes" id="UP000602510">
    <property type="component" value="Unassembled WGS sequence"/>
</dbReference>
<sequence length="114" mass="12495">MDSESDGDGSFFASRKENEFSATESTETTISTEKASISSSAAKITPQEIKTHAQFTFSRGGQAYSSRDYVTYNELPGIRHCQYPIMSCRKNVCPSKTIAASKGTLAVYSLCRSR</sequence>
<accession>A0A833SB92</accession>
<keyword evidence="3" id="KW-1185">Reference proteome</keyword>